<sequence>MNKSEDNEEIEFLDLVDINETKSSGILKEQDESAELSAKENAEVNEEVNTEVNTKEDAEVNANENAEVNVKESTEENKEEQLEINNKKINEKNRKIFKKKFKERNSAKKNKVIIYIRRTLITLLLTIVILLGGLYSVMGMLVHGPSPTAKNLFVMSVKETSAIGFLANWFLSEEQVKEIMDRNSIKDTDEVTNTKLVEVGATGTTSVENAEMPAIQIVDIKGGTYKGKLMIIKDPSTVFVGTVPTFTEGDGLLVSDMARNNNAIGGINGGEFVDGDITYTGMPIGLVMTKGNIINGDKSKVYHVTGLTKDNILVVGNITGQQAIDMKMRDCVSIKNSIGPFLIINGVAQEIADDGTGGGLNPRSAIGQRADGAILLLVTDGRQVNTFGASFLDLINVLQKYGAVNASAMDGGTSTQMYYDGKVINVPYSPTGPRRCPTSFLVGGIN</sequence>
<dbReference type="AlphaFoldDB" id="A0A1I0QDP8"/>
<dbReference type="Pfam" id="PF09992">
    <property type="entry name" value="NAGPA"/>
    <property type="match status" value="1"/>
</dbReference>
<keyword evidence="5" id="KW-1185">Reference proteome</keyword>
<name>A0A1I0QDP8_9FIRM</name>
<feature type="domain" description="Phosphodiester glycosidase" evidence="3">
    <location>
        <begin position="261"/>
        <end position="442"/>
    </location>
</feature>
<evidence type="ECO:0000313" key="4">
    <source>
        <dbReference type="EMBL" id="SEW24954.1"/>
    </source>
</evidence>
<dbReference type="InterPro" id="IPR018711">
    <property type="entry name" value="NAGPA"/>
</dbReference>
<proteinExistence type="predicted"/>
<dbReference type="Proteomes" id="UP000199701">
    <property type="component" value="Unassembled WGS sequence"/>
</dbReference>
<evidence type="ECO:0000313" key="5">
    <source>
        <dbReference type="Proteomes" id="UP000199701"/>
    </source>
</evidence>
<keyword evidence="2" id="KW-0812">Transmembrane</keyword>
<feature type="transmembrane region" description="Helical" evidence="2">
    <location>
        <begin position="119"/>
        <end position="142"/>
    </location>
</feature>
<dbReference type="PANTHER" id="PTHR40446:SF2">
    <property type="entry name" value="N-ACETYLGLUCOSAMINE-1-PHOSPHODIESTER ALPHA-N-ACETYLGLUCOSAMINIDASE"/>
    <property type="match status" value="1"/>
</dbReference>
<dbReference type="PANTHER" id="PTHR40446">
    <property type="entry name" value="N-ACETYLGLUCOSAMINE-1-PHOSPHODIESTER ALPHA-N-ACETYLGLUCOSAMINIDASE"/>
    <property type="match status" value="1"/>
</dbReference>
<organism evidence="4 5">
    <name type="scientific">[Clostridium] fimetarium</name>
    <dbReference type="NCBI Taxonomy" id="99656"/>
    <lineage>
        <taxon>Bacteria</taxon>
        <taxon>Bacillati</taxon>
        <taxon>Bacillota</taxon>
        <taxon>Clostridia</taxon>
        <taxon>Lachnospirales</taxon>
        <taxon>Lachnospiraceae</taxon>
    </lineage>
</organism>
<dbReference type="EMBL" id="FOJI01000007">
    <property type="protein sequence ID" value="SEW24954.1"/>
    <property type="molecule type" value="Genomic_DNA"/>
</dbReference>
<reference evidence="4 5" key="1">
    <citation type="submission" date="2016-10" db="EMBL/GenBank/DDBJ databases">
        <authorList>
            <person name="de Groot N.N."/>
        </authorList>
    </citation>
    <scope>NUCLEOTIDE SEQUENCE [LARGE SCALE GENOMIC DNA]</scope>
    <source>
        <strain evidence="4 5">DSM 9179</strain>
    </source>
</reference>
<feature type="region of interest" description="Disordered" evidence="1">
    <location>
        <begin position="24"/>
        <end position="53"/>
    </location>
</feature>
<evidence type="ECO:0000256" key="2">
    <source>
        <dbReference type="SAM" id="Phobius"/>
    </source>
</evidence>
<evidence type="ECO:0000259" key="3">
    <source>
        <dbReference type="Pfam" id="PF09992"/>
    </source>
</evidence>
<accession>A0A1I0QDP8</accession>
<protein>
    <submittedName>
        <fullName evidence="4">Exopolysaccharide biosynthesis protein</fullName>
    </submittedName>
</protein>
<gene>
    <name evidence="4" type="ORF">SAMN05421659_107206</name>
</gene>
<evidence type="ECO:0000256" key="1">
    <source>
        <dbReference type="SAM" id="MobiDB-lite"/>
    </source>
</evidence>
<dbReference type="STRING" id="99656.SAMN05421659_107206"/>
<keyword evidence="2" id="KW-1133">Transmembrane helix</keyword>
<dbReference type="RefSeq" id="WP_242941017.1">
    <property type="nucleotide sequence ID" value="NZ_FOJI01000007.1"/>
</dbReference>
<keyword evidence="2" id="KW-0472">Membrane</keyword>